<dbReference type="Pfam" id="PF12079">
    <property type="entry name" value="DUF3558"/>
    <property type="match status" value="1"/>
</dbReference>
<feature type="signal peptide" evidence="1">
    <location>
        <begin position="1"/>
        <end position="26"/>
    </location>
</feature>
<evidence type="ECO:0000313" key="2">
    <source>
        <dbReference type="EMBL" id="MBM7416072.1"/>
    </source>
</evidence>
<accession>A0ABS2KVV0</accession>
<evidence type="ECO:0008006" key="4">
    <source>
        <dbReference type="Google" id="ProtNLM"/>
    </source>
</evidence>
<dbReference type="RefSeq" id="WP_204868968.1">
    <property type="nucleotide sequence ID" value="NZ_JAFBBK010000001.1"/>
</dbReference>
<gene>
    <name evidence="2" type="ORF">JOE42_002805</name>
</gene>
<organism evidence="2 3">
    <name type="scientific">Rhodococcoides corynebacterioides</name>
    <dbReference type="NCBI Taxonomy" id="53972"/>
    <lineage>
        <taxon>Bacteria</taxon>
        <taxon>Bacillati</taxon>
        <taxon>Actinomycetota</taxon>
        <taxon>Actinomycetes</taxon>
        <taxon>Mycobacteriales</taxon>
        <taxon>Nocardiaceae</taxon>
        <taxon>Rhodococcoides</taxon>
    </lineage>
</organism>
<keyword evidence="1" id="KW-0732">Signal</keyword>
<sequence>MNSVRWAGVAAIVLLGLAGCGSDSDAATDDAPSTSASQEPGPFFGVCGGLSDEEVRTAFAVPSFAIVTRNSVGCEWEVSGPTGPSVSFSWYRGSPIGRERSGAELIGRPAEDIEIDGRSGFRSTGLNALGEVYLCEVGLQFGADFVHFSVMYADSAPTADPCAVATDLTTLVAERAS</sequence>
<proteinExistence type="predicted"/>
<feature type="chain" id="PRO_5046620848" description="DUF3558 domain-containing protein" evidence="1">
    <location>
        <begin position="27"/>
        <end position="177"/>
    </location>
</feature>
<name>A0ABS2KVV0_9NOCA</name>
<dbReference type="Proteomes" id="UP000703038">
    <property type="component" value="Unassembled WGS sequence"/>
</dbReference>
<evidence type="ECO:0000256" key="1">
    <source>
        <dbReference type="SAM" id="SignalP"/>
    </source>
</evidence>
<dbReference type="EMBL" id="JAFBBK010000001">
    <property type="protein sequence ID" value="MBM7416072.1"/>
    <property type="molecule type" value="Genomic_DNA"/>
</dbReference>
<protein>
    <recommendedName>
        <fullName evidence="4">DUF3558 domain-containing protein</fullName>
    </recommendedName>
</protein>
<dbReference type="InterPro" id="IPR024520">
    <property type="entry name" value="DUF3558"/>
</dbReference>
<reference evidence="2 3" key="1">
    <citation type="submission" date="2021-01" db="EMBL/GenBank/DDBJ databases">
        <title>Genomics of switchgrass bacterial isolates.</title>
        <authorList>
            <person name="Shade A."/>
        </authorList>
    </citation>
    <scope>NUCLEOTIDE SEQUENCE [LARGE SCALE GENOMIC DNA]</scope>
    <source>
        <strain evidence="2 3">PvP111</strain>
    </source>
</reference>
<keyword evidence="3" id="KW-1185">Reference proteome</keyword>
<evidence type="ECO:0000313" key="3">
    <source>
        <dbReference type="Proteomes" id="UP000703038"/>
    </source>
</evidence>
<dbReference type="PROSITE" id="PS51257">
    <property type="entry name" value="PROKAR_LIPOPROTEIN"/>
    <property type="match status" value="1"/>
</dbReference>
<comment type="caution">
    <text evidence="2">The sequence shown here is derived from an EMBL/GenBank/DDBJ whole genome shotgun (WGS) entry which is preliminary data.</text>
</comment>